<keyword evidence="2" id="KW-1185">Reference proteome</keyword>
<proteinExistence type="predicted"/>
<reference evidence="1 2" key="1">
    <citation type="submission" date="2015-09" db="EMBL/GenBank/DDBJ databases">
        <title>Atta colombica WGS genome.</title>
        <authorList>
            <person name="Nygaard S."/>
            <person name="Hu H."/>
            <person name="Boomsma J."/>
            <person name="Zhang G."/>
        </authorList>
    </citation>
    <scope>NUCLEOTIDE SEQUENCE [LARGE SCALE GENOMIC DNA]</scope>
    <source>
        <strain evidence="1">Treedump-2</strain>
        <tissue evidence="1">Whole body</tissue>
    </source>
</reference>
<dbReference type="AlphaFoldDB" id="A0A195BK06"/>
<gene>
    <name evidence="1" type="ORF">ALC53_04776</name>
</gene>
<evidence type="ECO:0000313" key="1">
    <source>
        <dbReference type="EMBL" id="KYM84988.1"/>
    </source>
</evidence>
<evidence type="ECO:0000313" key="2">
    <source>
        <dbReference type="Proteomes" id="UP000078540"/>
    </source>
</evidence>
<name>A0A195BK06_9HYME</name>
<dbReference type="EMBL" id="KQ976455">
    <property type="protein sequence ID" value="KYM84988.1"/>
    <property type="molecule type" value="Genomic_DNA"/>
</dbReference>
<sequence length="91" mass="10431">MFIENGLHTTWYDIAVRIIKAVRTRVSARNVTYISREFKYSRLRAKALSRALPNAMTVLAAYYRAFGSSKSSGDRDRSAIIHEFYPSNVPE</sequence>
<protein>
    <submittedName>
        <fullName evidence="1">Uncharacterized protein</fullName>
    </submittedName>
</protein>
<dbReference type="Proteomes" id="UP000078540">
    <property type="component" value="Unassembled WGS sequence"/>
</dbReference>
<accession>A0A195BK06</accession>
<organism evidence="1 2">
    <name type="scientific">Atta colombica</name>
    <dbReference type="NCBI Taxonomy" id="520822"/>
    <lineage>
        <taxon>Eukaryota</taxon>
        <taxon>Metazoa</taxon>
        <taxon>Ecdysozoa</taxon>
        <taxon>Arthropoda</taxon>
        <taxon>Hexapoda</taxon>
        <taxon>Insecta</taxon>
        <taxon>Pterygota</taxon>
        <taxon>Neoptera</taxon>
        <taxon>Endopterygota</taxon>
        <taxon>Hymenoptera</taxon>
        <taxon>Apocrita</taxon>
        <taxon>Aculeata</taxon>
        <taxon>Formicoidea</taxon>
        <taxon>Formicidae</taxon>
        <taxon>Myrmicinae</taxon>
        <taxon>Atta</taxon>
    </lineage>
</organism>